<dbReference type="OrthoDB" id="9816120at2"/>
<accession>A0A514CHS4</accession>
<protein>
    <submittedName>
        <fullName evidence="2">T9SS type A sorting domain-containing protein</fullName>
    </submittedName>
</protein>
<keyword evidence="3" id="KW-1185">Reference proteome</keyword>
<evidence type="ECO:0000313" key="2">
    <source>
        <dbReference type="EMBL" id="QDH79194.1"/>
    </source>
</evidence>
<organism evidence="2 3">
    <name type="scientific">Echinicola soli</name>
    <dbReference type="NCBI Taxonomy" id="2591634"/>
    <lineage>
        <taxon>Bacteria</taxon>
        <taxon>Pseudomonadati</taxon>
        <taxon>Bacteroidota</taxon>
        <taxon>Cytophagia</taxon>
        <taxon>Cytophagales</taxon>
        <taxon>Cyclobacteriaceae</taxon>
        <taxon>Echinicola</taxon>
    </lineage>
</organism>
<dbReference type="RefSeq" id="WP_141614441.1">
    <property type="nucleotide sequence ID" value="NZ_CP041253.1"/>
</dbReference>
<name>A0A514CHS4_9BACT</name>
<dbReference type="EMBL" id="CP041253">
    <property type="protein sequence ID" value="QDH79194.1"/>
    <property type="molecule type" value="Genomic_DNA"/>
</dbReference>
<dbReference type="InterPro" id="IPR028994">
    <property type="entry name" value="Integrin_alpha_N"/>
</dbReference>
<dbReference type="AlphaFoldDB" id="A0A514CHS4"/>
<reference evidence="2 3" key="1">
    <citation type="submission" date="2019-06" db="EMBL/GenBank/DDBJ databases">
        <title>Echinicola alkalisoli sp. nov. isolated from saline soil.</title>
        <authorList>
            <person name="Sun J.-Q."/>
            <person name="Xu L."/>
        </authorList>
    </citation>
    <scope>NUCLEOTIDE SEQUENCE [LARGE SCALE GENOMIC DNA]</scope>
    <source>
        <strain evidence="2 3">LN3S3</strain>
    </source>
</reference>
<evidence type="ECO:0000313" key="3">
    <source>
        <dbReference type="Proteomes" id="UP000316614"/>
    </source>
</evidence>
<sequence length="708" mass="78225">MKHLLPFVLLLITFSSQGQKAYRFTEKEVTQNGKVLPMGFAGGINAAQIQSMDINGNGDEELIIWDINSRNIKVFEQHEEGYTHLPYMHHFFPEDVSGFLVLADFDGDGKKDLFTSTAFGIKAYRNTTSQGQSFPTWEVAENFLKLENGSNFQANNLDVPAIQDVDGDGDLDVVTFNFAAGDYLEYYQNTSIERNGVAGIDGYANAKVRWGNFEFCGCGNFSFGRTCDGNPISRKLPPNQENNAIQHSGGHSILLKDFNDDGILDLVMGQDECSTLYYLPNQGSNTEPLFTSFSTSLPGFGNLPEFPVFQVGQFLSDHLLISLNSSQTTLTAGIDFSQSIYQLSENSTPPLHTSAFLQEDMVDLGENTRPFFKGNNSAGQLIVTANTIQDGQPVGQAFHYAWNSESMSLSTTDYLDLSTLGLTDLQYIEYTSSSQQAYVLVSGVNIVDFVLNRNLLLGRSGTAADELTSISIPNITLRPNDSFDFYQYNSEDFMLLARQTGELLRYRVNFEEVPTFELLNEEYLGFSDNPSRRNLAVKSVAANGSLGLYTVDQRGILSYLPDFIHSNSPQTELLTLPNGNMTATRLGRNTWIATVPEAFGGKTHLILGNNGGGLQFLEDISNGIDPPVDGQLQVNLYPNPSNGPVYLVSNESGKARIFNSLGQILVEEFNIEANVRAEMDMRTLASGMYYVQFTSNTGKDTTKKLIVE</sequence>
<evidence type="ECO:0000259" key="1">
    <source>
        <dbReference type="Pfam" id="PF18962"/>
    </source>
</evidence>
<dbReference type="SUPFAM" id="SSF69318">
    <property type="entry name" value="Integrin alpha N-terminal domain"/>
    <property type="match status" value="1"/>
</dbReference>
<dbReference type="NCBIfam" id="TIGR04183">
    <property type="entry name" value="Por_Secre_tail"/>
    <property type="match status" value="1"/>
</dbReference>
<gene>
    <name evidence="2" type="ORF">FKX85_09185</name>
</gene>
<feature type="domain" description="Secretion system C-terminal sorting" evidence="1">
    <location>
        <begin position="636"/>
        <end position="707"/>
    </location>
</feature>
<dbReference type="PANTHER" id="PTHR46580">
    <property type="entry name" value="SENSOR KINASE-RELATED"/>
    <property type="match status" value="1"/>
</dbReference>
<dbReference type="PANTHER" id="PTHR46580:SF4">
    <property type="entry name" value="ATP_GTP-BINDING PROTEIN"/>
    <property type="match status" value="1"/>
</dbReference>
<dbReference type="Proteomes" id="UP000316614">
    <property type="component" value="Chromosome"/>
</dbReference>
<dbReference type="Pfam" id="PF18962">
    <property type="entry name" value="Por_Secre_tail"/>
    <property type="match status" value="1"/>
</dbReference>
<dbReference type="InterPro" id="IPR026444">
    <property type="entry name" value="Secre_tail"/>
</dbReference>
<proteinExistence type="predicted"/>
<dbReference type="KEGG" id="echi:FKX85_09185"/>